<reference evidence="4 5" key="1">
    <citation type="submission" date="2016-11" db="EMBL/GenBank/DDBJ databases">
        <title>Paenibacillus species isolates.</title>
        <authorList>
            <person name="Beno S.M."/>
        </authorList>
    </citation>
    <scope>NUCLEOTIDE SEQUENCE [LARGE SCALE GENOMIC DNA]</scope>
    <source>
        <strain evidence="4 5">FSL R5-0378</strain>
    </source>
</reference>
<dbReference type="AlphaFoldDB" id="A0A1R1DYU1"/>
<dbReference type="Gene3D" id="1.10.530.10">
    <property type="match status" value="1"/>
</dbReference>
<feature type="domain" description="Transglycosylase SLT" evidence="1">
    <location>
        <begin position="71"/>
        <end position="142"/>
    </location>
</feature>
<evidence type="ECO:0008006" key="6">
    <source>
        <dbReference type="Google" id="ProtNLM"/>
    </source>
</evidence>
<feature type="domain" description="Transglycosylase SLT" evidence="3">
    <location>
        <begin position="148"/>
        <end position="183"/>
    </location>
</feature>
<evidence type="ECO:0000259" key="2">
    <source>
        <dbReference type="Pfam" id="PF01551"/>
    </source>
</evidence>
<dbReference type="CDD" id="cd12797">
    <property type="entry name" value="M23_peptidase"/>
    <property type="match status" value="1"/>
</dbReference>
<dbReference type="Pfam" id="PF01551">
    <property type="entry name" value="Peptidase_M23"/>
    <property type="match status" value="1"/>
</dbReference>
<organism evidence="4 5">
    <name type="scientific">Paenibacillus rhizosphaerae</name>
    <dbReference type="NCBI Taxonomy" id="297318"/>
    <lineage>
        <taxon>Bacteria</taxon>
        <taxon>Bacillati</taxon>
        <taxon>Bacillota</taxon>
        <taxon>Bacilli</taxon>
        <taxon>Bacillales</taxon>
        <taxon>Paenibacillaceae</taxon>
        <taxon>Paenibacillus</taxon>
    </lineage>
</organism>
<evidence type="ECO:0000313" key="5">
    <source>
        <dbReference type="Proteomes" id="UP000187172"/>
    </source>
</evidence>
<protein>
    <recommendedName>
        <fullName evidence="6">Peptidase M23 domain-containing protein</fullName>
    </recommendedName>
</protein>
<feature type="domain" description="M23ase beta-sheet core" evidence="2">
    <location>
        <begin position="245"/>
        <end position="343"/>
    </location>
</feature>
<sequence>MKALKAFAKTPVGMKILLILGMALVLLIILILFLGGMFIGALSQSGDASFTRGGQISAVGLASIPAEFLEYYHEAEEKYGVPWNVLAAVHRVETVFSTNMSESSAGAIGAMQFMPCTWVGWGHPTCKGLGKGDISESELKDPAVIAQYGGYGTDGDGDGIPDPWNTHDAIISAAKYLAANGAASGNIEKALFQYNNSQQYVDEVLAFANDYVEGGTQVVSAEGSVWPSPQATIVTSGFKIRWGKQHAGVDIAAPGDSTGLGIVAFMPGTVTFSGVRGGYGNCIMIDHGGGLVTLYGHMQSPSPLSVGEQVEAGQLIGKIGNTGSSQGAHLHFEIRINDSPVDPLPYLMAFGPTIQDGDIQEP</sequence>
<proteinExistence type="predicted"/>
<dbReference type="InterPro" id="IPR023346">
    <property type="entry name" value="Lysozyme-like_dom_sf"/>
</dbReference>
<dbReference type="PANTHER" id="PTHR21666:SF270">
    <property type="entry name" value="MUREIN HYDROLASE ACTIVATOR ENVC"/>
    <property type="match status" value="1"/>
</dbReference>
<evidence type="ECO:0000259" key="1">
    <source>
        <dbReference type="Pfam" id="PF01464"/>
    </source>
</evidence>
<dbReference type="SUPFAM" id="SSF51261">
    <property type="entry name" value="Duplicated hybrid motif"/>
    <property type="match status" value="1"/>
</dbReference>
<keyword evidence="5" id="KW-1185">Reference proteome</keyword>
<dbReference type="GO" id="GO:0004222">
    <property type="term" value="F:metalloendopeptidase activity"/>
    <property type="evidence" value="ECO:0007669"/>
    <property type="project" value="TreeGrafter"/>
</dbReference>
<gene>
    <name evidence="4" type="ORF">BK138_34495</name>
</gene>
<dbReference type="Proteomes" id="UP000187172">
    <property type="component" value="Unassembled WGS sequence"/>
</dbReference>
<dbReference type="Pfam" id="PF13406">
    <property type="entry name" value="SLT_2"/>
    <property type="match status" value="1"/>
</dbReference>
<dbReference type="InterPro" id="IPR008258">
    <property type="entry name" value="Transglycosylase_SLT_dom_1"/>
</dbReference>
<dbReference type="Gene3D" id="2.70.70.10">
    <property type="entry name" value="Glucose Permease (Domain IIA)"/>
    <property type="match status" value="1"/>
</dbReference>
<comment type="caution">
    <text evidence="4">The sequence shown here is derived from an EMBL/GenBank/DDBJ whole genome shotgun (WGS) entry which is preliminary data.</text>
</comment>
<accession>A0A1R1DYU1</accession>
<dbReference type="Pfam" id="PF01464">
    <property type="entry name" value="SLT"/>
    <property type="match status" value="1"/>
</dbReference>
<evidence type="ECO:0000259" key="3">
    <source>
        <dbReference type="Pfam" id="PF13406"/>
    </source>
</evidence>
<evidence type="ECO:0000313" key="4">
    <source>
        <dbReference type="EMBL" id="OMF44763.1"/>
    </source>
</evidence>
<dbReference type="EMBL" id="MRTP01000025">
    <property type="protein sequence ID" value="OMF44763.1"/>
    <property type="molecule type" value="Genomic_DNA"/>
</dbReference>
<name>A0A1R1DYU1_9BACL</name>
<dbReference type="SUPFAM" id="SSF53955">
    <property type="entry name" value="Lysozyme-like"/>
    <property type="match status" value="1"/>
</dbReference>
<dbReference type="InterPro" id="IPR016047">
    <property type="entry name" value="M23ase_b-sheet_dom"/>
</dbReference>
<dbReference type="InterPro" id="IPR050570">
    <property type="entry name" value="Cell_wall_metabolism_enzyme"/>
</dbReference>
<dbReference type="InterPro" id="IPR011055">
    <property type="entry name" value="Dup_hybrid_motif"/>
</dbReference>
<dbReference type="CDD" id="cd13399">
    <property type="entry name" value="Slt35-like"/>
    <property type="match status" value="1"/>
</dbReference>
<dbReference type="STRING" id="297318.BK138_34495"/>
<dbReference type="PANTHER" id="PTHR21666">
    <property type="entry name" value="PEPTIDASE-RELATED"/>
    <property type="match status" value="1"/>
</dbReference>
<dbReference type="InterPro" id="IPR031304">
    <property type="entry name" value="SLT_2"/>
</dbReference>